<feature type="region of interest" description="Disordered" evidence="1">
    <location>
        <begin position="47"/>
        <end position="124"/>
    </location>
</feature>
<reference evidence="3" key="2">
    <citation type="submission" date="2025-08" db="UniProtKB">
        <authorList>
            <consortium name="Ensembl"/>
        </authorList>
    </citation>
    <scope>IDENTIFICATION</scope>
</reference>
<feature type="compositionally biased region" description="Basic and acidic residues" evidence="1">
    <location>
        <begin position="111"/>
        <end position="121"/>
    </location>
</feature>
<feature type="signal peptide" evidence="2">
    <location>
        <begin position="1"/>
        <end position="18"/>
    </location>
</feature>
<organism evidence="3 4">
    <name type="scientific">Ficedula albicollis</name>
    <name type="common">Collared flycatcher</name>
    <name type="synonym">Muscicapa albicollis</name>
    <dbReference type="NCBI Taxonomy" id="59894"/>
    <lineage>
        <taxon>Eukaryota</taxon>
        <taxon>Metazoa</taxon>
        <taxon>Chordata</taxon>
        <taxon>Craniata</taxon>
        <taxon>Vertebrata</taxon>
        <taxon>Euteleostomi</taxon>
        <taxon>Archelosauria</taxon>
        <taxon>Archosauria</taxon>
        <taxon>Dinosauria</taxon>
        <taxon>Saurischia</taxon>
        <taxon>Theropoda</taxon>
        <taxon>Coelurosauria</taxon>
        <taxon>Aves</taxon>
        <taxon>Neognathae</taxon>
        <taxon>Neoaves</taxon>
        <taxon>Telluraves</taxon>
        <taxon>Australaves</taxon>
        <taxon>Passeriformes</taxon>
        <taxon>Muscicapidae</taxon>
        <taxon>Ficedula</taxon>
    </lineage>
</organism>
<dbReference type="AlphaFoldDB" id="A0A803WG66"/>
<reference evidence="3 4" key="1">
    <citation type="journal article" date="2012" name="Nature">
        <title>The genomic landscape of species divergence in Ficedula flycatchers.</title>
        <authorList>
            <person name="Ellegren H."/>
            <person name="Smeds L."/>
            <person name="Burri R."/>
            <person name="Olason P.I."/>
            <person name="Backstrom N."/>
            <person name="Kawakami T."/>
            <person name="Kunstner A."/>
            <person name="Makinen H."/>
            <person name="Nadachowska-Brzyska K."/>
            <person name="Qvarnstrom A."/>
            <person name="Uebbing S."/>
            <person name="Wolf J.B."/>
        </authorList>
    </citation>
    <scope>NUCLEOTIDE SEQUENCE [LARGE SCALE GENOMIC DNA]</scope>
</reference>
<feature type="compositionally biased region" description="Polar residues" evidence="1">
    <location>
        <begin position="65"/>
        <end position="79"/>
    </location>
</feature>
<feature type="compositionally biased region" description="Basic and acidic residues" evidence="1">
    <location>
        <begin position="80"/>
        <end position="90"/>
    </location>
</feature>
<accession>A0A803WG66</accession>
<evidence type="ECO:0000313" key="4">
    <source>
        <dbReference type="Proteomes" id="UP000016665"/>
    </source>
</evidence>
<protein>
    <submittedName>
        <fullName evidence="3">Uncharacterized protein</fullName>
    </submittedName>
</protein>
<dbReference type="Proteomes" id="UP000016665">
    <property type="component" value="Chromosome 19"/>
</dbReference>
<name>A0A803WG66_FICAL</name>
<sequence>VSLWKRIFFHLFIGKARGGVGVWDVELEFRASLGPMSHLSLESPHYRGGSIPGLQPKEDFHAKVTQLQSYRGHNHSPGSSHERPQLHGEEWDSSLQRPPLHFKASCNSQTSEKDEHSEKSVARSKAPLMKVRKYSFSKSQESVVSIWMKAGHW</sequence>
<proteinExistence type="predicted"/>
<dbReference type="Ensembl" id="ENSFALT00000034882.1">
    <property type="protein sequence ID" value="ENSFALP00000033972.1"/>
    <property type="gene ID" value="ENSFALG00000027132.1"/>
</dbReference>
<evidence type="ECO:0000313" key="3">
    <source>
        <dbReference type="Ensembl" id="ENSFALP00000033972.1"/>
    </source>
</evidence>
<keyword evidence="4" id="KW-1185">Reference proteome</keyword>
<evidence type="ECO:0000256" key="2">
    <source>
        <dbReference type="SAM" id="SignalP"/>
    </source>
</evidence>
<reference evidence="3" key="3">
    <citation type="submission" date="2025-09" db="UniProtKB">
        <authorList>
            <consortium name="Ensembl"/>
        </authorList>
    </citation>
    <scope>IDENTIFICATION</scope>
</reference>
<keyword evidence="2" id="KW-0732">Signal</keyword>
<evidence type="ECO:0000256" key="1">
    <source>
        <dbReference type="SAM" id="MobiDB-lite"/>
    </source>
</evidence>
<feature type="chain" id="PRO_5032396218" evidence="2">
    <location>
        <begin position="19"/>
        <end position="153"/>
    </location>
</feature>